<keyword evidence="1" id="KW-0732">Signal</keyword>
<dbReference type="KEGG" id="paqt:E8L99_22095"/>
<keyword evidence="3" id="KW-1185">Reference proteome</keyword>
<feature type="signal peptide" evidence="1">
    <location>
        <begin position="1"/>
        <end position="25"/>
    </location>
</feature>
<dbReference type="Proteomes" id="UP000298588">
    <property type="component" value="Chromosome"/>
</dbReference>
<sequence>MIRSSAFAALAVAAIALGSASSADARGFGRGGGFHGGGFHSSGFHGGGFHGTGFRGAGLRSGDYGSMAVMSHRARFGSTVVDRGGPRVCMHRHWVFDAYGNPVRSTYMCR</sequence>
<evidence type="ECO:0000256" key="1">
    <source>
        <dbReference type="SAM" id="SignalP"/>
    </source>
</evidence>
<evidence type="ECO:0000313" key="2">
    <source>
        <dbReference type="EMBL" id="QCK88257.1"/>
    </source>
</evidence>
<name>A0A4D7QT46_9HYPH</name>
<accession>A0A4D7QT46</accession>
<dbReference type="AlphaFoldDB" id="A0A4D7QT46"/>
<gene>
    <name evidence="2" type="ORF">E8L99_22095</name>
</gene>
<evidence type="ECO:0000313" key="3">
    <source>
        <dbReference type="Proteomes" id="UP000298588"/>
    </source>
</evidence>
<reference evidence="2 3" key="1">
    <citation type="submission" date="2019-04" db="EMBL/GenBank/DDBJ databases">
        <title>Phreatobacter aquaticus sp. nov.</title>
        <authorList>
            <person name="Choi A."/>
            <person name="Baek K."/>
        </authorList>
    </citation>
    <scope>NUCLEOTIDE SEQUENCE [LARGE SCALE GENOMIC DNA]</scope>
    <source>
        <strain evidence="2 3">NMCR1094</strain>
    </source>
</reference>
<evidence type="ECO:0008006" key="4">
    <source>
        <dbReference type="Google" id="ProtNLM"/>
    </source>
</evidence>
<organism evidence="2 3">
    <name type="scientific">Phreatobacter aquaticus</name>
    <dbReference type="NCBI Taxonomy" id="2570229"/>
    <lineage>
        <taxon>Bacteria</taxon>
        <taxon>Pseudomonadati</taxon>
        <taxon>Pseudomonadota</taxon>
        <taxon>Alphaproteobacteria</taxon>
        <taxon>Hyphomicrobiales</taxon>
        <taxon>Phreatobacteraceae</taxon>
        <taxon>Phreatobacter</taxon>
    </lineage>
</organism>
<feature type="chain" id="PRO_5020344909" description="Sulfur globule protein" evidence="1">
    <location>
        <begin position="26"/>
        <end position="110"/>
    </location>
</feature>
<dbReference type="EMBL" id="CP039865">
    <property type="protein sequence ID" value="QCK88257.1"/>
    <property type="molecule type" value="Genomic_DNA"/>
</dbReference>
<proteinExistence type="predicted"/>
<protein>
    <recommendedName>
        <fullName evidence="4">Sulfur globule protein</fullName>
    </recommendedName>
</protein>